<proteinExistence type="predicted"/>
<protein>
    <submittedName>
        <fullName evidence="1">Uncharacterized protein</fullName>
    </submittedName>
</protein>
<evidence type="ECO:0000313" key="1">
    <source>
        <dbReference type="EMBL" id="KAK7348279.1"/>
    </source>
</evidence>
<keyword evidence="2" id="KW-1185">Reference proteome</keyword>
<gene>
    <name evidence="1" type="ORF">VNO80_22830</name>
</gene>
<dbReference type="AlphaFoldDB" id="A0AAN9M8N9"/>
<dbReference type="EMBL" id="JAYMYR010000008">
    <property type="protein sequence ID" value="KAK7348279.1"/>
    <property type="molecule type" value="Genomic_DNA"/>
</dbReference>
<name>A0AAN9M8N9_PHACN</name>
<evidence type="ECO:0000313" key="2">
    <source>
        <dbReference type="Proteomes" id="UP001374584"/>
    </source>
</evidence>
<accession>A0AAN9M8N9</accession>
<comment type="caution">
    <text evidence="1">The sequence shown here is derived from an EMBL/GenBank/DDBJ whole genome shotgun (WGS) entry which is preliminary data.</text>
</comment>
<dbReference type="Proteomes" id="UP001374584">
    <property type="component" value="Unassembled WGS sequence"/>
</dbReference>
<sequence>MTGLAMNSAREYIWTFFFLSLREGKEVSEMFTGVVRVVQLKELIYVGPPPQNYPNGYTANFVMLHQQPLNLVSLQEQAGIDQGFFELDDLSGPSPKEDVFPLVKLVRQILLIDDVRYELRELYGIGSSATEDFDDNDREGVCNMHD</sequence>
<reference evidence="1 2" key="1">
    <citation type="submission" date="2024-01" db="EMBL/GenBank/DDBJ databases">
        <title>The genomes of 5 underutilized Papilionoideae crops provide insights into root nodulation and disease resistanc.</title>
        <authorList>
            <person name="Jiang F."/>
        </authorList>
    </citation>
    <scope>NUCLEOTIDE SEQUENCE [LARGE SCALE GENOMIC DNA]</scope>
    <source>
        <strain evidence="1">JINMINGXINNONG_FW02</strain>
        <tissue evidence="1">Leaves</tissue>
    </source>
</reference>
<organism evidence="1 2">
    <name type="scientific">Phaseolus coccineus</name>
    <name type="common">Scarlet runner bean</name>
    <name type="synonym">Phaseolus multiflorus</name>
    <dbReference type="NCBI Taxonomy" id="3886"/>
    <lineage>
        <taxon>Eukaryota</taxon>
        <taxon>Viridiplantae</taxon>
        <taxon>Streptophyta</taxon>
        <taxon>Embryophyta</taxon>
        <taxon>Tracheophyta</taxon>
        <taxon>Spermatophyta</taxon>
        <taxon>Magnoliopsida</taxon>
        <taxon>eudicotyledons</taxon>
        <taxon>Gunneridae</taxon>
        <taxon>Pentapetalae</taxon>
        <taxon>rosids</taxon>
        <taxon>fabids</taxon>
        <taxon>Fabales</taxon>
        <taxon>Fabaceae</taxon>
        <taxon>Papilionoideae</taxon>
        <taxon>50 kb inversion clade</taxon>
        <taxon>NPAAA clade</taxon>
        <taxon>indigoferoid/millettioid clade</taxon>
        <taxon>Phaseoleae</taxon>
        <taxon>Phaseolus</taxon>
    </lineage>
</organism>